<comment type="caution">
    <text evidence="1">The sequence shown here is derived from an EMBL/GenBank/DDBJ whole genome shotgun (WGS) entry which is preliminary data.</text>
</comment>
<gene>
    <name evidence="1" type="ORF">PENDEC_c014G05511</name>
</gene>
<dbReference type="Proteomes" id="UP000191522">
    <property type="component" value="Unassembled WGS sequence"/>
</dbReference>
<sequence length="129" mass="14960">MATYSKTARETGDFLIEQAYRELEAYNISVQLFMEIIDIANSHEDTELIEIANDNVEYSRRVLLNAIFEAIDYNQYVQYSRDLRAIISLLASQYRLARWSWNVFVDIGSTQTVMNTFLKLLVDATCVTL</sequence>
<accession>A0A1V6P9F4</accession>
<organism evidence="1 2">
    <name type="scientific">Penicillium decumbens</name>
    <dbReference type="NCBI Taxonomy" id="69771"/>
    <lineage>
        <taxon>Eukaryota</taxon>
        <taxon>Fungi</taxon>
        <taxon>Dikarya</taxon>
        <taxon>Ascomycota</taxon>
        <taxon>Pezizomycotina</taxon>
        <taxon>Eurotiomycetes</taxon>
        <taxon>Eurotiomycetidae</taxon>
        <taxon>Eurotiales</taxon>
        <taxon>Aspergillaceae</taxon>
        <taxon>Penicillium</taxon>
    </lineage>
</organism>
<name>A0A1V6P9F4_PENDC</name>
<dbReference type="AlphaFoldDB" id="A0A1V6P9F4"/>
<reference evidence="2" key="1">
    <citation type="journal article" date="2017" name="Nat. Microbiol.">
        <title>Global analysis of biosynthetic gene clusters reveals vast potential of secondary metabolite production in Penicillium species.</title>
        <authorList>
            <person name="Nielsen J.C."/>
            <person name="Grijseels S."/>
            <person name="Prigent S."/>
            <person name="Ji B."/>
            <person name="Dainat J."/>
            <person name="Nielsen K.F."/>
            <person name="Frisvad J.C."/>
            <person name="Workman M."/>
            <person name="Nielsen J."/>
        </authorList>
    </citation>
    <scope>NUCLEOTIDE SEQUENCE [LARGE SCALE GENOMIC DNA]</scope>
    <source>
        <strain evidence="2">IBT 11843</strain>
    </source>
</reference>
<dbReference type="EMBL" id="MDYL01000014">
    <property type="protein sequence ID" value="OQD73640.1"/>
    <property type="molecule type" value="Genomic_DNA"/>
</dbReference>
<proteinExistence type="predicted"/>
<evidence type="ECO:0000313" key="2">
    <source>
        <dbReference type="Proteomes" id="UP000191522"/>
    </source>
</evidence>
<evidence type="ECO:0000313" key="1">
    <source>
        <dbReference type="EMBL" id="OQD73640.1"/>
    </source>
</evidence>
<protein>
    <submittedName>
        <fullName evidence="1">Uncharacterized protein</fullName>
    </submittedName>
</protein>
<keyword evidence="2" id="KW-1185">Reference proteome</keyword>